<comment type="caution">
    <text evidence="2">The sequence shown here is derived from an EMBL/GenBank/DDBJ whole genome shotgun (WGS) entry which is preliminary data.</text>
</comment>
<reference evidence="2 3" key="1">
    <citation type="journal article" date="2023" name="BMC Biotechnol.">
        <title>Vitis rotundifolia cv Carlos genome sequencing.</title>
        <authorList>
            <person name="Huff M."/>
            <person name="Hulse-Kemp A."/>
            <person name="Scheffler B."/>
            <person name="Youngblood R."/>
            <person name="Simpson S."/>
            <person name="Babiker E."/>
            <person name="Staton M."/>
        </authorList>
    </citation>
    <scope>NUCLEOTIDE SEQUENCE [LARGE SCALE GENOMIC DNA]</scope>
    <source>
        <tissue evidence="2">Leaf</tissue>
    </source>
</reference>
<dbReference type="AlphaFoldDB" id="A0AA39AJW7"/>
<sequence>MCRCEVHLVKYLVLPPSQLKKTFSGGAHGHFGKLQRKGEVLLCKKSNTSSWFCKRTRRLSKHWVRKSVKACAELTELWTSLGVHGHVLEYGLESIAAGSGDEHDEVEHSETDVNHSRSLHSGGSKTMPFYLYVICTVSVT</sequence>
<keyword evidence="3" id="KW-1185">Reference proteome</keyword>
<evidence type="ECO:0000313" key="2">
    <source>
        <dbReference type="EMBL" id="KAJ9707594.1"/>
    </source>
</evidence>
<feature type="region of interest" description="Disordered" evidence="1">
    <location>
        <begin position="101"/>
        <end position="121"/>
    </location>
</feature>
<dbReference type="EMBL" id="JARBHA010000002">
    <property type="protein sequence ID" value="KAJ9707594.1"/>
    <property type="molecule type" value="Genomic_DNA"/>
</dbReference>
<proteinExistence type="predicted"/>
<protein>
    <submittedName>
        <fullName evidence="2">Uncharacterized protein</fullName>
    </submittedName>
</protein>
<evidence type="ECO:0000313" key="3">
    <source>
        <dbReference type="Proteomes" id="UP001168098"/>
    </source>
</evidence>
<accession>A0AA39AJW7</accession>
<gene>
    <name evidence="2" type="ORF">PVL29_002570</name>
</gene>
<dbReference type="Proteomes" id="UP001168098">
    <property type="component" value="Unassembled WGS sequence"/>
</dbReference>
<organism evidence="2 3">
    <name type="scientific">Vitis rotundifolia</name>
    <name type="common">Muscadine grape</name>
    <dbReference type="NCBI Taxonomy" id="103349"/>
    <lineage>
        <taxon>Eukaryota</taxon>
        <taxon>Viridiplantae</taxon>
        <taxon>Streptophyta</taxon>
        <taxon>Embryophyta</taxon>
        <taxon>Tracheophyta</taxon>
        <taxon>Spermatophyta</taxon>
        <taxon>Magnoliopsida</taxon>
        <taxon>eudicotyledons</taxon>
        <taxon>Gunneridae</taxon>
        <taxon>Pentapetalae</taxon>
        <taxon>rosids</taxon>
        <taxon>Vitales</taxon>
        <taxon>Vitaceae</taxon>
        <taxon>Viteae</taxon>
        <taxon>Vitis</taxon>
    </lineage>
</organism>
<evidence type="ECO:0000256" key="1">
    <source>
        <dbReference type="SAM" id="MobiDB-lite"/>
    </source>
</evidence>
<name>A0AA39AJW7_VITRO</name>
<feature type="compositionally biased region" description="Basic and acidic residues" evidence="1">
    <location>
        <begin position="105"/>
        <end position="115"/>
    </location>
</feature>